<gene>
    <name evidence="2" type="ORF">MCYG_06508</name>
</gene>
<dbReference type="PANTHER" id="PTHR43157">
    <property type="entry name" value="PHOSPHATIDYLINOSITOL-GLYCAN BIOSYNTHESIS CLASS F PROTEIN-RELATED"/>
    <property type="match status" value="1"/>
</dbReference>
<evidence type="ECO:0000256" key="1">
    <source>
        <dbReference type="ARBA" id="ARBA00023002"/>
    </source>
</evidence>
<evidence type="ECO:0000313" key="3">
    <source>
        <dbReference type="Proteomes" id="UP000002035"/>
    </source>
</evidence>
<dbReference type="InterPro" id="IPR036291">
    <property type="entry name" value="NAD(P)-bd_dom_sf"/>
</dbReference>
<dbReference type="PRINTS" id="PR00081">
    <property type="entry name" value="GDHRDH"/>
</dbReference>
<protein>
    <submittedName>
        <fullName evidence="2">WW domain-containing oxidoreductase</fullName>
    </submittedName>
</protein>
<dbReference type="Gene3D" id="3.40.50.720">
    <property type="entry name" value="NAD(P)-binding Rossmann-like Domain"/>
    <property type="match status" value="1"/>
</dbReference>
<dbReference type="EMBL" id="DS995706">
    <property type="protein sequence ID" value="EEQ33689.1"/>
    <property type="molecule type" value="Genomic_DNA"/>
</dbReference>
<evidence type="ECO:0000313" key="2">
    <source>
        <dbReference type="EMBL" id="EEQ33689.1"/>
    </source>
</evidence>
<dbReference type="HOGENOM" id="CLU_010194_44_4_1"/>
<dbReference type="VEuPathDB" id="FungiDB:MCYG_06508"/>
<reference evidence="3" key="1">
    <citation type="journal article" date="2012" name="MBio">
        <title>Comparative genome analysis of Trichophyton rubrum and related dermatophytes reveals candidate genes involved in infection.</title>
        <authorList>
            <person name="Martinez D.A."/>
            <person name="Oliver B.G."/>
            <person name="Graeser Y."/>
            <person name="Goldberg J.M."/>
            <person name="Li W."/>
            <person name="Martinez-Rossi N.M."/>
            <person name="Monod M."/>
            <person name="Shelest E."/>
            <person name="Barton R.C."/>
            <person name="Birch E."/>
            <person name="Brakhage A.A."/>
            <person name="Chen Z."/>
            <person name="Gurr S.J."/>
            <person name="Heiman D."/>
            <person name="Heitman J."/>
            <person name="Kosti I."/>
            <person name="Rossi A."/>
            <person name="Saif S."/>
            <person name="Samalova M."/>
            <person name="Saunders C.W."/>
            <person name="Shea T."/>
            <person name="Summerbell R.C."/>
            <person name="Xu J."/>
            <person name="Young S."/>
            <person name="Zeng Q."/>
            <person name="Birren B.W."/>
            <person name="Cuomo C.A."/>
            <person name="White T.C."/>
        </authorList>
    </citation>
    <scope>NUCLEOTIDE SEQUENCE [LARGE SCALE GENOMIC DNA]</scope>
    <source>
        <strain evidence="3">ATCC MYA-4605 / CBS 113480</strain>
    </source>
</reference>
<name>C5FUV5_ARTOC</name>
<organism evidence="2 3">
    <name type="scientific">Arthroderma otae (strain ATCC MYA-4605 / CBS 113480)</name>
    <name type="common">Microsporum canis</name>
    <dbReference type="NCBI Taxonomy" id="554155"/>
    <lineage>
        <taxon>Eukaryota</taxon>
        <taxon>Fungi</taxon>
        <taxon>Dikarya</taxon>
        <taxon>Ascomycota</taxon>
        <taxon>Pezizomycotina</taxon>
        <taxon>Eurotiomycetes</taxon>
        <taxon>Eurotiomycetidae</taxon>
        <taxon>Onygenales</taxon>
        <taxon>Arthrodermataceae</taxon>
        <taxon>Microsporum</taxon>
    </lineage>
</organism>
<dbReference type="eggNOG" id="KOG1208">
    <property type="taxonomic scope" value="Eukaryota"/>
</dbReference>
<dbReference type="OrthoDB" id="542013at2759"/>
<dbReference type="GeneID" id="9222316"/>
<dbReference type="InterPro" id="IPR002347">
    <property type="entry name" value="SDR_fam"/>
</dbReference>
<dbReference type="Proteomes" id="UP000002035">
    <property type="component" value="Unassembled WGS sequence"/>
</dbReference>
<dbReference type="RefSeq" id="XP_002844544.1">
    <property type="nucleotide sequence ID" value="XM_002844498.1"/>
</dbReference>
<dbReference type="SUPFAM" id="SSF51735">
    <property type="entry name" value="NAD(P)-binding Rossmann-fold domains"/>
    <property type="match status" value="1"/>
</dbReference>
<sequence>MSLVGFGRLIQGRLFPPANPTASLEGKTVLLTGGTSGLGLEAAIKYIDLGVSSLIIGCRNAERGNEAKKVIEKRTKRDGNTADFNIQIWALDMASYQSVISFAEKINDEIPRLDIALLNAGVMHRKYTLTKDGWEETLQANALSTALLGLLLLPKLRASRDTITGTAAHLTFISSGSYRHATTEELQPEGTSSILQHLNSEEAFRAHSQYRLSKVLVEYTTKSIANLTRCDDGSVEVIVNSACPGYCRSRLGREYDAWHERMFVAIFERIFGRTSEQGSRTLVSATLLGEESHGKWWRSDQYPDISATLTGTSEGKGLQTRAWKEIVGELKLRSPEVERLGLSDDI</sequence>
<accession>C5FUV5</accession>
<dbReference type="PANTHER" id="PTHR43157:SF22">
    <property type="entry name" value="SHORT-CHAIN DEHYDROGENASE_REDUCTASE PHMF"/>
    <property type="match status" value="1"/>
</dbReference>
<dbReference type="AlphaFoldDB" id="C5FUV5"/>
<keyword evidence="3" id="KW-1185">Reference proteome</keyword>
<proteinExistence type="predicted"/>
<dbReference type="STRING" id="554155.C5FUV5"/>
<dbReference type="GO" id="GO:0016491">
    <property type="term" value="F:oxidoreductase activity"/>
    <property type="evidence" value="ECO:0007669"/>
    <property type="project" value="UniProtKB-KW"/>
</dbReference>
<dbReference type="OMA" id="VESHGKC"/>
<keyword evidence="1" id="KW-0560">Oxidoreductase</keyword>
<dbReference type="Pfam" id="PF00106">
    <property type="entry name" value="adh_short"/>
    <property type="match status" value="1"/>
</dbReference>